<feature type="transmembrane region" description="Helical" evidence="7">
    <location>
        <begin position="331"/>
        <end position="353"/>
    </location>
</feature>
<sequence length="369" mass="37757">MFIAWRDMRFARGRFALITAVVLLITLLIGLLAGLTGGLAQQNISAVQALGGERIVLAGTASGADGDAAEAEPASFSESRISADEVRTWEDARAVSGVRAVGITQFAAEHGETGSSVALLGGTADSPAGSGRAVLSSGAAEDLSASDGDTITVLGLDLRVTVMDEERWYAHTPAVYLTLEDWQEMQLRLGQPETAATALVIGSATAAEGGATAEDGIEDLERTTGTQAVTPLNALLAISSFRSEIGSLLMMAGMLFGISALVIGAFFTVWTMQRQADVAVLRALGAPASALLRDALGQSLVVLVAGVLTGIGITAALGTVISTAVPFVVTWYTTALPAALMVVLGAAGAAFALRQVTRVDPLTALGSAR</sequence>
<dbReference type="RefSeq" id="WP_344337076.1">
    <property type="nucleotide sequence ID" value="NZ_BAAAPZ010000008.1"/>
</dbReference>
<evidence type="ECO:0000256" key="3">
    <source>
        <dbReference type="ARBA" id="ARBA00022475"/>
    </source>
</evidence>
<keyword evidence="3" id="KW-1003">Cell membrane</keyword>
<dbReference type="InterPro" id="IPR003838">
    <property type="entry name" value="ABC3_permease_C"/>
</dbReference>
<keyword evidence="2" id="KW-0813">Transport</keyword>
<feature type="transmembrane region" description="Helical" evidence="7">
    <location>
        <begin position="248"/>
        <end position="272"/>
    </location>
</feature>
<evidence type="ECO:0000256" key="1">
    <source>
        <dbReference type="ARBA" id="ARBA00004651"/>
    </source>
</evidence>
<evidence type="ECO:0000256" key="7">
    <source>
        <dbReference type="SAM" id="Phobius"/>
    </source>
</evidence>
<dbReference type="PANTHER" id="PTHR43738:SF1">
    <property type="entry name" value="HEMIN TRANSPORT SYSTEM PERMEASE PROTEIN HRTB-RELATED"/>
    <property type="match status" value="1"/>
</dbReference>
<feature type="domain" description="ABC3 transporter permease C-terminal" evidence="8">
    <location>
        <begin position="250"/>
        <end position="361"/>
    </location>
</feature>
<reference evidence="9 10" key="1">
    <citation type="journal article" date="2019" name="Int. J. Syst. Evol. Microbiol.">
        <title>The Global Catalogue of Microorganisms (GCM) 10K type strain sequencing project: providing services to taxonomists for standard genome sequencing and annotation.</title>
        <authorList>
            <consortium name="The Broad Institute Genomics Platform"/>
            <consortium name="The Broad Institute Genome Sequencing Center for Infectious Disease"/>
            <person name="Wu L."/>
            <person name="Ma J."/>
        </authorList>
    </citation>
    <scope>NUCLEOTIDE SEQUENCE [LARGE SCALE GENOMIC DNA]</scope>
    <source>
        <strain evidence="9 10">JCM 15900</strain>
    </source>
</reference>
<evidence type="ECO:0000256" key="6">
    <source>
        <dbReference type="ARBA" id="ARBA00023136"/>
    </source>
</evidence>
<evidence type="ECO:0000256" key="5">
    <source>
        <dbReference type="ARBA" id="ARBA00022989"/>
    </source>
</evidence>
<evidence type="ECO:0000313" key="10">
    <source>
        <dbReference type="Proteomes" id="UP001500984"/>
    </source>
</evidence>
<name>A0ABN2WU46_9MICO</name>
<keyword evidence="5 7" id="KW-1133">Transmembrane helix</keyword>
<evidence type="ECO:0000256" key="4">
    <source>
        <dbReference type="ARBA" id="ARBA00022692"/>
    </source>
</evidence>
<keyword evidence="10" id="KW-1185">Reference proteome</keyword>
<dbReference type="Pfam" id="PF02687">
    <property type="entry name" value="FtsX"/>
    <property type="match status" value="1"/>
</dbReference>
<dbReference type="PANTHER" id="PTHR43738">
    <property type="entry name" value="ABC TRANSPORTER, MEMBRANE PROTEIN"/>
    <property type="match status" value="1"/>
</dbReference>
<organism evidence="9 10">
    <name type="scientific">Brevibacterium salitolerans</name>
    <dbReference type="NCBI Taxonomy" id="1403566"/>
    <lineage>
        <taxon>Bacteria</taxon>
        <taxon>Bacillati</taxon>
        <taxon>Actinomycetota</taxon>
        <taxon>Actinomycetes</taxon>
        <taxon>Micrococcales</taxon>
        <taxon>Brevibacteriaceae</taxon>
        <taxon>Brevibacterium</taxon>
    </lineage>
</organism>
<evidence type="ECO:0000259" key="8">
    <source>
        <dbReference type="Pfam" id="PF02687"/>
    </source>
</evidence>
<keyword evidence="6 7" id="KW-0472">Membrane</keyword>
<gene>
    <name evidence="9" type="ORF">GCM10009823_20290</name>
</gene>
<accession>A0ABN2WU46</accession>
<proteinExistence type="predicted"/>
<dbReference type="EMBL" id="BAAAPZ010000008">
    <property type="protein sequence ID" value="GAA2098812.1"/>
    <property type="molecule type" value="Genomic_DNA"/>
</dbReference>
<evidence type="ECO:0000313" key="9">
    <source>
        <dbReference type="EMBL" id="GAA2098812.1"/>
    </source>
</evidence>
<dbReference type="Proteomes" id="UP001500984">
    <property type="component" value="Unassembled WGS sequence"/>
</dbReference>
<keyword evidence="4 7" id="KW-0812">Transmembrane</keyword>
<dbReference type="InterPro" id="IPR051125">
    <property type="entry name" value="ABC-4/HrtB_transporter"/>
</dbReference>
<comment type="subcellular location">
    <subcellularLocation>
        <location evidence="1">Cell membrane</location>
        <topology evidence="1">Multi-pass membrane protein</topology>
    </subcellularLocation>
</comment>
<comment type="caution">
    <text evidence="9">The sequence shown here is derived from an EMBL/GenBank/DDBJ whole genome shotgun (WGS) entry which is preliminary data.</text>
</comment>
<feature type="transmembrane region" description="Helical" evidence="7">
    <location>
        <begin position="300"/>
        <end position="325"/>
    </location>
</feature>
<evidence type="ECO:0000256" key="2">
    <source>
        <dbReference type="ARBA" id="ARBA00022448"/>
    </source>
</evidence>
<protein>
    <submittedName>
        <fullName evidence="9">ABC transporter permease</fullName>
    </submittedName>
</protein>